<evidence type="ECO:0000313" key="1">
    <source>
        <dbReference type="EMBL" id="MBX49414.1"/>
    </source>
</evidence>
<protein>
    <submittedName>
        <fullName evidence="1">Uncharacterized protein</fullName>
    </submittedName>
</protein>
<reference evidence="1" key="1">
    <citation type="submission" date="2018-02" db="EMBL/GenBank/DDBJ databases">
        <title>Rhizophora mucronata_Transcriptome.</title>
        <authorList>
            <person name="Meera S.P."/>
            <person name="Sreeshan A."/>
            <person name="Augustine A."/>
        </authorList>
    </citation>
    <scope>NUCLEOTIDE SEQUENCE</scope>
    <source>
        <tissue evidence="1">Leaf</tissue>
    </source>
</reference>
<organism evidence="1">
    <name type="scientific">Rhizophora mucronata</name>
    <name type="common">Asiatic mangrove</name>
    <dbReference type="NCBI Taxonomy" id="61149"/>
    <lineage>
        <taxon>Eukaryota</taxon>
        <taxon>Viridiplantae</taxon>
        <taxon>Streptophyta</taxon>
        <taxon>Embryophyta</taxon>
        <taxon>Tracheophyta</taxon>
        <taxon>Spermatophyta</taxon>
        <taxon>Magnoliopsida</taxon>
        <taxon>eudicotyledons</taxon>
        <taxon>Gunneridae</taxon>
        <taxon>Pentapetalae</taxon>
        <taxon>rosids</taxon>
        <taxon>fabids</taxon>
        <taxon>Malpighiales</taxon>
        <taxon>Rhizophoraceae</taxon>
        <taxon>Rhizophora</taxon>
    </lineage>
</organism>
<proteinExistence type="predicted"/>
<name>A0A2P2P3T3_RHIMU</name>
<sequence>MEMWFIPERNNGEEMNAVVQDSHPEWDAGVRMSEAMVNKIFIIFQKECHR</sequence>
<dbReference type="AlphaFoldDB" id="A0A2P2P3T3"/>
<dbReference type="EMBL" id="GGEC01068930">
    <property type="protein sequence ID" value="MBX49414.1"/>
    <property type="molecule type" value="Transcribed_RNA"/>
</dbReference>
<accession>A0A2P2P3T3</accession>